<evidence type="ECO:0000256" key="2">
    <source>
        <dbReference type="ARBA" id="ARBA00022723"/>
    </source>
</evidence>
<dbReference type="Gene3D" id="3.30.390.10">
    <property type="entry name" value="Enolase-like, N-terminal domain"/>
    <property type="match status" value="1"/>
</dbReference>
<dbReference type="Gene3D" id="3.20.20.120">
    <property type="entry name" value="Enolase-like C-terminal domain"/>
    <property type="match status" value="1"/>
</dbReference>
<dbReference type="PANTHER" id="PTHR48080:SF3">
    <property type="entry name" value="ENOLASE SUPERFAMILY MEMBER DDB_G0284701"/>
    <property type="match status" value="1"/>
</dbReference>
<dbReference type="SUPFAM" id="SSF54826">
    <property type="entry name" value="Enolase N-terminal domain-like"/>
    <property type="match status" value="1"/>
</dbReference>
<comment type="caution">
    <text evidence="4">The sequence shown here is derived from an EMBL/GenBank/DDBJ whole genome shotgun (WGS) entry which is preliminary data.</text>
</comment>
<sequence>MTRIERIEIFVTELPVRLKRTFSSGSYDTGAPDQLLGKPVLVKIHAGGVTGVAQIRAISPGHFVADTVHSMVAAIRDIYGPLLIGRRLADFEAHDALLTSRLAGNPAARAVLDIALHDALGKALGVPVHDLLGGRSNDTIPLEWSVSLYEDPQGMVDDALRATQEYGMKVICLKAAGNGGWRQDVRNFETVRKAVGPDVMIGVDPNTGWTVSDSILALHAMRDLDVGYCEQPVERRNLRGMAQIRAQAAGVPLMVDEALFTVQDAAQIIEAGAADVFCIKLYKVGGLLAARRMAALGQASDIGINSGGLAVASGLEAAAAAHFCASIPAGRTFGAAEFVFGAGVLGDDPLIADGNFVIKDGAVTVPTGPGLGMTLDEAALEQMTLGHCVVT</sequence>
<keyword evidence="2" id="KW-0479">Metal-binding</keyword>
<dbReference type="SFLD" id="SFLDS00001">
    <property type="entry name" value="Enolase"/>
    <property type="match status" value="1"/>
</dbReference>
<reference evidence="4" key="1">
    <citation type="submission" date="2021-05" db="EMBL/GenBank/DDBJ databases">
        <title>Genome of Sphingobium sp. strain.</title>
        <authorList>
            <person name="Fan R."/>
        </authorList>
    </citation>
    <scope>NUCLEOTIDE SEQUENCE</scope>
    <source>
        <strain evidence="4">H33</strain>
    </source>
</reference>
<comment type="similarity">
    <text evidence="1">Belongs to the mandelate racemase/muconate lactonizing enzyme family.</text>
</comment>
<feature type="domain" description="Mandelate racemase/muconate lactonizing enzyme C-terminal" evidence="3">
    <location>
        <begin position="152"/>
        <end position="251"/>
    </location>
</feature>
<protein>
    <recommendedName>
        <fullName evidence="3">Mandelate racemase/muconate lactonizing enzyme C-terminal domain-containing protein</fullName>
    </recommendedName>
</protein>
<dbReference type="SMART" id="SM00922">
    <property type="entry name" value="MR_MLE"/>
    <property type="match status" value="1"/>
</dbReference>
<evidence type="ECO:0000259" key="3">
    <source>
        <dbReference type="SMART" id="SM00922"/>
    </source>
</evidence>
<dbReference type="SFLD" id="SFLDG00180">
    <property type="entry name" value="muconate_cycloisomerase"/>
    <property type="match status" value="1"/>
</dbReference>
<evidence type="ECO:0000313" key="5">
    <source>
        <dbReference type="Proteomes" id="UP001138757"/>
    </source>
</evidence>
<evidence type="ECO:0000256" key="1">
    <source>
        <dbReference type="ARBA" id="ARBA00008031"/>
    </source>
</evidence>
<accession>A0A9X1ISH6</accession>
<evidence type="ECO:0000313" key="4">
    <source>
        <dbReference type="EMBL" id="MBT2188309.1"/>
    </source>
</evidence>
<dbReference type="AlphaFoldDB" id="A0A9X1ISH6"/>
<dbReference type="PANTHER" id="PTHR48080">
    <property type="entry name" value="D-GALACTONATE DEHYDRATASE-RELATED"/>
    <property type="match status" value="1"/>
</dbReference>
<dbReference type="GO" id="GO:0046872">
    <property type="term" value="F:metal ion binding"/>
    <property type="evidence" value="ECO:0007669"/>
    <property type="project" value="UniProtKB-KW"/>
</dbReference>
<dbReference type="InterPro" id="IPR034593">
    <property type="entry name" value="DgoD-like"/>
</dbReference>
<dbReference type="GO" id="GO:0003824">
    <property type="term" value="F:catalytic activity"/>
    <property type="evidence" value="ECO:0007669"/>
    <property type="project" value="UniProtKB-ARBA"/>
</dbReference>
<proteinExistence type="inferred from homology"/>
<dbReference type="SUPFAM" id="SSF51604">
    <property type="entry name" value="Enolase C-terminal domain-like"/>
    <property type="match status" value="1"/>
</dbReference>
<dbReference type="RefSeq" id="WP_214624566.1">
    <property type="nucleotide sequence ID" value="NZ_JAHGAW010000010.1"/>
</dbReference>
<dbReference type="InterPro" id="IPR013342">
    <property type="entry name" value="Mandelate_racemase_C"/>
</dbReference>
<name>A0A9X1ISH6_9SPHN</name>
<keyword evidence="5" id="KW-1185">Reference proteome</keyword>
<dbReference type="InterPro" id="IPR029017">
    <property type="entry name" value="Enolase-like_N"/>
</dbReference>
<organism evidence="4 5">
    <name type="scientific">Sphingobium nicotianae</name>
    <dbReference type="NCBI Taxonomy" id="2782607"/>
    <lineage>
        <taxon>Bacteria</taxon>
        <taxon>Pseudomonadati</taxon>
        <taxon>Pseudomonadota</taxon>
        <taxon>Alphaproteobacteria</taxon>
        <taxon>Sphingomonadales</taxon>
        <taxon>Sphingomonadaceae</taxon>
        <taxon>Sphingobium</taxon>
    </lineage>
</organism>
<dbReference type="InterPro" id="IPR036849">
    <property type="entry name" value="Enolase-like_C_sf"/>
</dbReference>
<dbReference type="InterPro" id="IPR013341">
    <property type="entry name" value="Mandelate_racemase_N_dom"/>
</dbReference>
<dbReference type="Proteomes" id="UP001138757">
    <property type="component" value="Unassembled WGS sequence"/>
</dbReference>
<dbReference type="InterPro" id="IPR029065">
    <property type="entry name" value="Enolase_C-like"/>
</dbReference>
<gene>
    <name evidence="4" type="ORF">KK488_15240</name>
</gene>
<dbReference type="Pfam" id="PF13378">
    <property type="entry name" value="MR_MLE_C"/>
    <property type="match status" value="1"/>
</dbReference>
<dbReference type="Pfam" id="PF02746">
    <property type="entry name" value="MR_MLE_N"/>
    <property type="match status" value="1"/>
</dbReference>
<dbReference type="EMBL" id="JAHGAW010000010">
    <property type="protein sequence ID" value="MBT2188309.1"/>
    <property type="molecule type" value="Genomic_DNA"/>
</dbReference>